<comment type="caution">
    <text evidence="4">The sequence shown here is derived from an EMBL/GenBank/DDBJ whole genome shotgun (WGS) entry which is preliminary data.</text>
</comment>
<organism evidence="4 5">
    <name type="scientific">Halorubellus litoreus</name>
    <dbReference type="NCBI Taxonomy" id="755308"/>
    <lineage>
        <taxon>Archaea</taxon>
        <taxon>Methanobacteriati</taxon>
        <taxon>Methanobacteriota</taxon>
        <taxon>Stenosarchaea group</taxon>
        <taxon>Halobacteria</taxon>
        <taxon>Halobacteriales</taxon>
        <taxon>Halorubellaceae</taxon>
        <taxon>Halorubellus</taxon>
    </lineage>
</organism>
<proteinExistence type="predicted"/>
<dbReference type="EMBL" id="JBHSXN010000001">
    <property type="protein sequence ID" value="MFC6951900.1"/>
    <property type="molecule type" value="Genomic_DNA"/>
</dbReference>
<dbReference type="AlphaFoldDB" id="A0ABD5V9F0"/>
<keyword evidence="1" id="KW-0812">Transmembrane</keyword>
<name>A0ABD5V9F0_9EURY</name>
<evidence type="ECO:0000259" key="2">
    <source>
        <dbReference type="Pfam" id="PF07790"/>
    </source>
</evidence>
<feature type="transmembrane region" description="Helical" evidence="1">
    <location>
        <begin position="12"/>
        <end position="38"/>
    </location>
</feature>
<evidence type="ECO:0000259" key="3">
    <source>
        <dbReference type="Pfam" id="PF17882"/>
    </source>
</evidence>
<gene>
    <name evidence="4" type="ORF">ACFQGB_03405</name>
</gene>
<reference evidence="4 5" key="1">
    <citation type="journal article" date="2019" name="Int. J. Syst. Evol. Microbiol.">
        <title>The Global Catalogue of Microorganisms (GCM) 10K type strain sequencing project: providing services to taxonomists for standard genome sequencing and annotation.</title>
        <authorList>
            <consortium name="The Broad Institute Genomics Platform"/>
            <consortium name="The Broad Institute Genome Sequencing Center for Infectious Disease"/>
            <person name="Wu L."/>
            <person name="Ma J."/>
        </authorList>
    </citation>
    <scope>NUCLEOTIDE SEQUENCE [LARGE SCALE GENOMIC DNA]</scope>
    <source>
        <strain evidence="4 5">GX26</strain>
    </source>
</reference>
<dbReference type="NCBIfam" id="TIGR02537">
    <property type="entry name" value="arch_flag_Nterm"/>
    <property type="match status" value="1"/>
</dbReference>
<dbReference type="Pfam" id="PF17882">
    <property type="entry name" value="SBD"/>
    <property type="match status" value="1"/>
</dbReference>
<dbReference type="RefSeq" id="WP_336348907.1">
    <property type="nucleotide sequence ID" value="NZ_JAZAQL010000001.1"/>
</dbReference>
<evidence type="ECO:0000256" key="1">
    <source>
        <dbReference type="SAM" id="Phobius"/>
    </source>
</evidence>
<dbReference type="PANTHER" id="PTHR38138">
    <property type="entry name" value="VNG6441H"/>
    <property type="match status" value="1"/>
</dbReference>
<dbReference type="Pfam" id="PF07790">
    <property type="entry name" value="Pilin_N"/>
    <property type="match status" value="1"/>
</dbReference>
<dbReference type="InterPro" id="IPR012859">
    <property type="entry name" value="Pilin_N_archaeal"/>
</dbReference>
<evidence type="ECO:0000313" key="4">
    <source>
        <dbReference type="EMBL" id="MFC6951900.1"/>
    </source>
</evidence>
<protein>
    <submittedName>
        <fullName evidence="4">Type IV pilin N-terminal domain-containing protein</fullName>
    </submittedName>
</protein>
<keyword evidence="5" id="KW-1185">Reference proteome</keyword>
<sequence length="159" mass="16742">MELGALLADDDAVSPVIGVILMVGITVTMAAVIGVFVLGANTTTSVPDAEFRYVSEEGTADGWGNDPNEEFIIEHDGGEDIDTDRVTVEYAGSPPSGHPWLETTNHPGDVWQPGEEWVLGVTTGETSAFDDGEQVLVLWTTPDGASSQILANGDLPDLS</sequence>
<keyword evidence="1" id="KW-1133">Transmembrane helix</keyword>
<dbReference type="InterPro" id="IPR013373">
    <property type="entry name" value="Flagellin/pilin_N_arc"/>
</dbReference>
<accession>A0ABD5V9F0</accession>
<feature type="domain" description="OAA-family lectin sugar binding" evidence="3">
    <location>
        <begin position="103"/>
        <end position="151"/>
    </location>
</feature>
<feature type="domain" description="Archaeal Type IV pilin N-terminal" evidence="2">
    <location>
        <begin position="11"/>
        <end position="92"/>
    </location>
</feature>
<keyword evidence="1" id="KW-0472">Membrane</keyword>
<evidence type="ECO:0000313" key="5">
    <source>
        <dbReference type="Proteomes" id="UP001596395"/>
    </source>
</evidence>
<dbReference type="Proteomes" id="UP001596395">
    <property type="component" value="Unassembled WGS sequence"/>
</dbReference>
<dbReference type="PANTHER" id="PTHR38138:SF1">
    <property type="entry name" value="ARCHAEAL TYPE IV PILIN N-TERMINAL DOMAIN-CONTAINING PROTEIN"/>
    <property type="match status" value="1"/>
</dbReference>
<dbReference type="InterPro" id="IPR040964">
    <property type="entry name" value="SBD"/>
</dbReference>